<keyword evidence="2" id="KW-0808">Transferase</keyword>
<gene>
    <name evidence="3" type="ORF">BLTE_03820</name>
</gene>
<dbReference type="AlphaFoldDB" id="A0A348FWL4"/>
<dbReference type="InterPro" id="IPR029063">
    <property type="entry name" value="SAM-dependent_MTases_sf"/>
</dbReference>
<evidence type="ECO:0000256" key="1">
    <source>
        <dbReference type="ARBA" id="ARBA00022603"/>
    </source>
</evidence>
<dbReference type="EMBL" id="AP018907">
    <property type="protein sequence ID" value="BBF91697.1"/>
    <property type="molecule type" value="Genomic_DNA"/>
</dbReference>
<dbReference type="InterPro" id="IPR038375">
    <property type="entry name" value="NDUFAF7_sf"/>
</dbReference>
<dbReference type="OrthoDB" id="9794208at2"/>
<evidence type="ECO:0000313" key="3">
    <source>
        <dbReference type="EMBL" id="BBF91697.1"/>
    </source>
</evidence>
<dbReference type="KEGG" id="blag:BLTE_03820"/>
<keyword evidence="4" id="KW-1185">Reference proteome</keyword>
<evidence type="ECO:0000256" key="2">
    <source>
        <dbReference type="ARBA" id="ARBA00022679"/>
    </source>
</evidence>
<proteinExistence type="predicted"/>
<dbReference type="PANTHER" id="PTHR12049:SF7">
    <property type="entry name" value="PROTEIN ARGININE METHYLTRANSFERASE NDUFAF7, MITOCHONDRIAL"/>
    <property type="match status" value="1"/>
</dbReference>
<protein>
    <submittedName>
        <fullName evidence="3">ATP synthase subunit beta</fullName>
    </submittedName>
</protein>
<organism evidence="3 4">
    <name type="scientific">Blastochloris tepida</name>
    <dbReference type="NCBI Taxonomy" id="2233851"/>
    <lineage>
        <taxon>Bacteria</taxon>
        <taxon>Pseudomonadati</taxon>
        <taxon>Pseudomonadota</taxon>
        <taxon>Alphaproteobacteria</taxon>
        <taxon>Hyphomicrobiales</taxon>
        <taxon>Blastochloridaceae</taxon>
        <taxon>Blastochloris</taxon>
    </lineage>
</organism>
<evidence type="ECO:0000313" key="4">
    <source>
        <dbReference type="Proteomes" id="UP000266934"/>
    </source>
</evidence>
<reference evidence="3 4" key="1">
    <citation type="submission" date="2018-08" db="EMBL/GenBank/DDBJ databases">
        <title>Complete genome sequencing of Blastochloris tepida GI.</title>
        <authorList>
            <person name="Tsukatani Y."/>
            <person name="Mori H."/>
        </authorList>
    </citation>
    <scope>NUCLEOTIDE SEQUENCE [LARGE SCALE GENOMIC DNA]</scope>
    <source>
        <strain evidence="3 4">GI</strain>
    </source>
</reference>
<keyword evidence="1" id="KW-0489">Methyltransferase</keyword>
<dbReference type="GO" id="GO:0035243">
    <property type="term" value="F:protein-arginine omega-N symmetric methyltransferase activity"/>
    <property type="evidence" value="ECO:0007669"/>
    <property type="project" value="TreeGrafter"/>
</dbReference>
<accession>A0A348FWL4</accession>
<sequence length="360" mass="37327">MTPLGRELADLIRADGPIPVARFMALCLGHPRHGYYLTRDPLGRAGDFVTAPEISQMFGELIGLWCADAWSRMGAPERVALVELGPGRGTLMADALRALKVVPALRASLAVHLVETSPALQACQRTALAAAGVPVIWHARLEDVPEGPSLIVANEFLDALPVTQLVRAADGWHERQVGLDAESRLAFGLSPARLPDALVPAPLRAAPPGSLIELSPERAAVAREIARRLVAHGGAALIVDYGHTRSSPGDTLQAVKGHAFADPLAEPGEADLTSHVDFASLAAAARAEGAAVHGPVTQGAFLAALGIAVRAARLKAAAPGQAQDIDAALHRLTAPDAMGSLFKALAIADPKLGPLAGFAG</sequence>
<dbReference type="Proteomes" id="UP000266934">
    <property type="component" value="Chromosome"/>
</dbReference>
<dbReference type="InterPro" id="IPR003788">
    <property type="entry name" value="NDUFAF7"/>
</dbReference>
<dbReference type="RefSeq" id="WP_126397099.1">
    <property type="nucleotide sequence ID" value="NZ_AP018907.1"/>
</dbReference>
<dbReference type="SUPFAM" id="SSF53335">
    <property type="entry name" value="S-adenosyl-L-methionine-dependent methyltransferases"/>
    <property type="match status" value="1"/>
</dbReference>
<dbReference type="PANTHER" id="PTHR12049">
    <property type="entry name" value="PROTEIN ARGININE METHYLTRANSFERASE NDUFAF7, MITOCHONDRIAL"/>
    <property type="match status" value="1"/>
</dbReference>
<dbReference type="Gene3D" id="3.40.50.12710">
    <property type="match status" value="1"/>
</dbReference>
<dbReference type="Pfam" id="PF02636">
    <property type="entry name" value="Methyltransf_28"/>
    <property type="match status" value="1"/>
</dbReference>
<name>A0A348FWL4_9HYPH</name>
<dbReference type="GO" id="GO:0032259">
    <property type="term" value="P:methylation"/>
    <property type="evidence" value="ECO:0007669"/>
    <property type="project" value="UniProtKB-KW"/>
</dbReference>